<dbReference type="NCBIfam" id="TIGR00730">
    <property type="entry name" value="Rossman fold protein, TIGR00730 family"/>
    <property type="match status" value="1"/>
</dbReference>
<dbReference type="Gene3D" id="3.40.50.450">
    <property type="match status" value="1"/>
</dbReference>
<dbReference type="EC" id="3.2.2.4" evidence="2"/>
<dbReference type="RefSeq" id="WP_077024211.1">
    <property type="nucleotide sequence ID" value="NZ_CP017641.1"/>
</dbReference>
<gene>
    <name evidence="4" type="ORF">Fuma_02220</name>
</gene>
<dbReference type="PANTHER" id="PTHR43393">
    <property type="entry name" value="CYTOKININ RIBOSIDE 5'-MONOPHOSPHATE PHOSPHORIBOHYDROLASE"/>
    <property type="match status" value="1"/>
</dbReference>
<dbReference type="Pfam" id="PF03641">
    <property type="entry name" value="Lysine_decarbox"/>
    <property type="match status" value="1"/>
</dbReference>
<dbReference type="InterPro" id="IPR005269">
    <property type="entry name" value="LOG"/>
</dbReference>
<name>A0A1P8WEY6_9PLAN</name>
<dbReference type="OrthoDB" id="9801098at2"/>
<evidence type="ECO:0000313" key="4">
    <source>
        <dbReference type="EMBL" id="APZ92609.1"/>
    </source>
</evidence>
<reference evidence="4 5" key="1">
    <citation type="journal article" date="2016" name="Front. Microbiol.">
        <title>Fuerstia marisgermanicae gen. nov., sp. nov., an Unusual Member of the Phylum Planctomycetes from the German Wadden Sea.</title>
        <authorList>
            <person name="Kohn T."/>
            <person name="Heuer A."/>
            <person name="Jogler M."/>
            <person name="Vollmers J."/>
            <person name="Boedeker C."/>
            <person name="Bunk B."/>
            <person name="Rast P."/>
            <person name="Borchert D."/>
            <person name="Glockner I."/>
            <person name="Freese H.M."/>
            <person name="Klenk H.P."/>
            <person name="Overmann J."/>
            <person name="Kaster A.K."/>
            <person name="Rohde M."/>
            <person name="Wiegand S."/>
            <person name="Jogler C."/>
        </authorList>
    </citation>
    <scope>NUCLEOTIDE SEQUENCE [LARGE SCALE GENOMIC DNA]</scope>
    <source>
        <strain evidence="4 5">NH11</strain>
    </source>
</reference>
<dbReference type="AlphaFoldDB" id="A0A1P8WEY6"/>
<sequence length="344" mass="39009">MSKKHVTHPRESESEVIEHLSELPQHSELIDEIKETADKLGADGATRGDLKILSRALRELRYAFKVFTPYRRNRKVTVFGSARTKPEAAEWKQAELFGKRMADEGWMVVTGAGGGIMEAAHAGSGREMAMGLNILLPFEQEANPIIEGDDKLVNLKYFFTRKLLFVKEVHAVVSCPGGFGTQDEAFETLTLVQTGKRDLMPMVFLDKPGGTYWSGWMDYIKAELLERGMISPSDLSLFKVTDSAEEAVDEVLDFYSVYNSMRFIRDKLIVRLHREPSDQLVERLNDEFSDLVESGKIEKTATHRLEADDEHLTHLPRLSFTFNRRAVGRLREMVDLLNKELADG</sequence>
<evidence type="ECO:0000256" key="1">
    <source>
        <dbReference type="ARBA" id="ARBA00000274"/>
    </source>
</evidence>
<evidence type="ECO:0000313" key="5">
    <source>
        <dbReference type="Proteomes" id="UP000187735"/>
    </source>
</evidence>
<comment type="catalytic activity">
    <reaction evidence="1">
        <text>AMP + H2O = D-ribose 5-phosphate + adenine</text>
        <dbReference type="Rhea" id="RHEA:20129"/>
        <dbReference type="ChEBI" id="CHEBI:15377"/>
        <dbReference type="ChEBI" id="CHEBI:16708"/>
        <dbReference type="ChEBI" id="CHEBI:78346"/>
        <dbReference type="ChEBI" id="CHEBI:456215"/>
        <dbReference type="EC" id="3.2.2.4"/>
    </reaction>
</comment>
<evidence type="ECO:0000256" key="2">
    <source>
        <dbReference type="ARBA" id="ARBA00011985"/>
    </source>
</evidence>
<accession>A0A1P8WEY6</accession>
<dbReference type="GO" id="GO:0009691">
    <property type="term" value="P:cytokinin biosynthetic process"/>
    <property type="evidence" value="ECO:0007669"/>
    <property type="project" value="InterPro"/>
</dbReference>
<dbReference type="KEGG" id="fmr:Fuma_02220"/>
<protein>
    <recommendedName>
        <fullName evidence="3">AMP nucleosidase</fullName>
        <ecNumber evidence="2">3.2.2.4</ecNumber>
    </recommendedName>
    <alternativeName>
        <fullName evidence="3">AMP nucleosidase</fullName>
    </alternativeName>
</protein>
<keyword evidence="5" id="KW-1185">Reference proteome</keyword>
<dbReference type="STRING" id="1891926.Fuma_02220"/>
<proteinExistence type="predicted"/>
<dbReference type="InterPro" id="IPR031100">
    <property type="entry name" value="LOG_fam"/>
</dbReference>
<evidence type="ECO:0000256" key="3">
    <source>
        <dbReference type="ARBA" id="ARBA00031983"/>
    </source>
</evidence>
<organism evidence="4 5">
    <name type="scientific">Fuerstiella marisgermanici</name>
    <dbReference type="NCBI Taxonomy" id="1891926"/>
    <lineage>
        <taxon>Bacteria</taxon>
        <taxon>Pseudomonadati</taxon>
        <taxon>Planctomycetota</taxon>
        <taxon>Planctomycetia</taxon>
        <taxon>Planctomycetales</taxon>
        <taxon>Planctomycetaceae</taxon>
        <taxon>Fuerstiella</taxon>
    </lineage>
</organism>
<dbReference type="Proteomes" id="UP000187735">
    <property type="component" value="Chromosome"/>
</dbReference>
<dbReference type="InterPro" id="IPR052341">
    <property type="entry name" value="LOG_family_nucleotidases"/>
</dbReference>
<dbReference type="GO" id="GO:0005829">
    <property type="term" value="C:cytosol"/>
    <property type="evidence" value="ECO:0007669"/>
    <property type="project" value="TreeGrafter"/>
</dbReference>
<dbReference type="EMBL" id="CP017641">
    <property type="protein sequence ID" value="APZ92609.1"/>
    <property type="molecule type" value="Genomic_DNA"/>
</dbReference>
<dbReference type="SUPFAM" id="SSF102405">
    <property type="entry name" value="MCP/YpsA-like"/>
    <property type="match status" value="1"/>
</dbReference>
<dbReference type="GO" id="GO:0008714">
    <property type="term" value="F:AMP nucleosidase activity"/>
    <property type="evidence" value="ECO:0007669"/>
    <property type="project" value="UniProtKB-EC"/>
</dbReference>
<dbReference type="PANTHER" id="PTHR43393:SF2">
    <property type="entry name" value="CYTOKININ RIBOSIDE 5'-MONOPHOSPHATE PHOSPHORIBOHYDROLASE"/>
    <property type="match status" value="1"/>
</dbReference>